<name>A0A5B7F238_PORTR</name>
<accession>A0A5B7F238</accession>
<comment type="caution">
    <text evidence="1">The sequence shown here is derived from an EMBL/GenBank/DDBJ whole genome shotgun (WGS) entry which is preliminary data.</text>
</comment>
<evidence type="ECO:0000313" key="2">
    <source>
        <dbReference type="Proteomes" id="UP000324222"/>
    </source>
</evidence>
<dbReference type="EMBL" id="VSRR010004401">
    <property type="protein sequence ID" value="MPC39557.1"/>
    <property type="molecule type" value="Genomic_DNA"/>
</dbReference>
<gene>
    <name evidence="1" type="ORF">E2C01_033097</name>
</gene>
<dbReference type="AlphaFoldDB" id="A0A5B7F238"/>
<protein>
    <submittedName>
        <fullName evidence="1">Uncharacterized protein</fullName>
    </submittedName>
</protein>
<keyword evidence="2" id="KW-1185">Reference proteome</keyword>
<evidence type="ECO:0000313" key="1">
    <source>
        <dbReference type="EMBL" id="MPC39557.1"/>
    </source>
</evidence>
<reference evidence="1 2" key="1">
    <citation type="submission" date="2019-05" db="EMBL/GenBank/DDBJ databases">
        <title>Another draft genome of Portunus trituberculatus and its Hox gene families provides insights of decapod evolution.</title>
        <authorList>
            <person name="Jeong J.-H."/>
            <person name="Song I."/>
            <person name="Kim S."/>
            <person name="Choi T."/>
            <person name="Kim D."/>
            <person name="Ryu S."/>
            <person name="Kim W."/>
        </authorList>
    </citation>
    <scope>NUCLEOTIDE SEQUENCE [LARGE SCALE GENOMIC DNA]</scope>
    <source>
        <tissue evidence="1">Muscle</tissue>
    </source>
</reference>
<dbReference type="Proteomes" id="UP000324222">
    <property type="component" value="Unassembled WGS sequence"/>
</dbReference>
<proteinExistence type="predicted"/>
<organism evidence="1 2">
    <name type="scientific">Portunus trituberculatus</name>
    <name type="common">Swimming crab</name>
    <name type="synonym">Neptunus trituberculatus</name>
    <dbReference type="NCBI Taxonomy" id="210409"/>
    <lineage>
        <taxon>Eukaryota</taxon>
        <taxon>Metazoa</taxon>
        <taxon>Ecdysozoa</taxon>
        <taxon>Arthropoda</taxon>
        <taxon>Crustacea</taxon>
        <taxon>Multicrustacea</taxon>
        <taxon>Malacostraca</taxon>
        <taxon>Eumalacostraca</taxon>
        <taxon>Eucarida</taxon>
        <taxon>Decapoda</taxon>
        <taxon>Pleocyemata</taxon>
        <taxon>Brachyura</taxon>
        <taxon>Eubrachyura</taxon>
        <taxon>Portunoidea</taxon>
        <taxon>Portunidae</taxon>
        <taxon>Portuninae</taxon>
        <taxon>Portunus</taxon>
    </lineage>
</organism>
<sequence length="66" mass="7153">METLEADLPVAFPMCAIARSMAKVSMPPENFATSSADPPTIDRNSAVTSNRVLICWLWVLGVLSVM</sequence>